<keyword evidence="2" id="KW-0645">Protease</keyword>
<evidence type="ECO:0000256" key="5">
    <source>
        <dbReference type="ARBA" id="ARBA00022989"/>
    </source>
</evidence>
<evidence type="ECO:0000256" key="1">
    <source>
        <dbReference type="ARBA" id="ARBA00022475"/>
    </source>
</evidence>
<keyword evidence="8" id="KW-0449">Lipoprotein</keyword>
<dbReference type="NCBIfam" id="TIGR00077">
    <property type="entry name" value="lspA"/>
    <property type="match status" value="1"/>
</dbReference>
<feature type="transmembrane region" description="Helical" evidence="7">
    <location>
        <begin position="58"/>
        <end position="76"/>
    </location>
</feature>
<keyword evidence="4 8" id="KW-0378">Hydrolase</keyword>
<protein>
    <submittedName>
        <fullName evidence="8">Lipoprotein signal peptidase</fullName>
        <ecNumber evidence="8">3.4.23.36</ecNumber>
    </submittedName>
</protein>
<evidence type="ECO:0000256" key="2">
    <source>
        <dbReference type="ARBA" id="ARBA00022670"/>
    </source>
</evidence>
<evidence type="ECO:0000256" key="7">
    <source>
        <dbReference type="SAM" id="Phobius"/>
    </source>
</evidence>
<dbReference type="Pfam" id="PF01252">
    <property type="entry name" value="Peptidase_A8"/>
    <property type="match status" value="1"/>
</dbReference>
<dbReference type="GO" id="GO:0004190">
    <property type="term" value="F:aspartic-type endopeptidase activity"/>
    <property type="evidence" value="ECO:0007669"/>
    <property type="project" value="UniProtKB-EC"/>
</dbReference>
<dbReference type="PANTHER" id="PTHR33695">
    <property type="entry name" value="LIPOPROTEIN SIGNAL PEPTIDASE"/>
    <property type="match status" value="1"/>
</dbReference>
<evidence type="ECO:0000256" key="3">
    <source>
        <dbReference type="ARBA" id="ARBA00022692"/>
    </source>
</evidence>
<dbReference type="AlphaFoldDB" id="A0A1W1BGM6"/>
<keyword evidence="6 7" id="KW-0472">Membrane</keyword>
<keyword evidence="1" id="KW-1003">Cell membrane</keyword>
<dbReference type="GO" id="GO:0016020">
    <property type="term" value="C:membrane"/>
    <property type="evidence" value="ECO:0007669"/>
    <property type="project" value="InterPro"/>
</dbReference>
<evidence type="ECO:0000313" key="8">
    <source>
        <dbReference type="EMBL" id="SFV52663.1"/>
    </source>
</evidence>
<dbReference type="EMBL" id="FPHC01000026">
    <property type="protein sequence ID" value="SFV52663.1"/>
    <property type="molecule type" value="Genomic_DNA"/>
</dbReference>
<name>A0A1W1BGM6_9ZZZZ</name>
<dbReference type="GO" id="GO:0006508">
    <property type="term" value="P:proteolysis"/>
    <property type="evidence" value="ECO:0007669"/>
    <property type="project" value="UniProtKB-KW"/>
</dbReference>
<keyword evidence="5 7" id="KW-1133">Transmembrane helix</keyword>
<reference evidence="8" key="1">
    <citation type="submission" date="2016-10" db="EMBL/GenBank/DDBJ databases">
        <authorList>
            <person name="de Groot N.N."/>
        </authorList>
    </citation>
    <scope>NUCLEOTIDE SEQUENCE</scope>
</reference>
<dbReference type="PRINTS" id="PR00781">
    <property type="entry name" value="LIPOSIGPTASE"/>
</dbReference>
<feature type="transmembrane region" description="Helical" evidence="7">
    <location>
        <begin position="119"/>
        <end position="142"/>
    </location>
</feature>
<dbReference type="HAMAP" id="MF_00161">
    <property type="entry name" value="LspA"/>
    <property type="match status" value="1"/>
</dbReference>
<dbReference type="EC" id="3.4.23.36" evidence="8"/>
<accession>A0A1W1BGM6</accession>
<dbReference type="InterPro" id="IPR001872">
    <property type="entry name" value="Peptidase_A8"/>
</dbReference>
<organism evidence="8">
    <name type="scientific">hydrothermal vent metagenome</name>
    <dbReference type="NCBI Taxonomy" id="652676"/>
    <lineage>
        <taxon>unclassified sequences</taxon>
        <taxon>metagenomes</taxon>
        <taxon>ecological metagenomes</taxon>
    </lineage>
</organism>
<sequence length="150" mass="17350">MTRLLMIFVLAIVGTIIVDQNIKSIFVHGYYWGSDCISLELHYNKGVAFSMFAFLGPYLKWIQMVLILGIVTYIFYEGYLRKYAFPSGMLVGAALSNLYDRFIHDGVVDYIAWHCWFDFAVFNYADVMINLSVAWILLVYYFDGDREVGS</sequence>
<proteinExistence type="inferred from homology"/>
<evidence type="ECO:0000256" key="6">
    <source>
        <dbReference type="ARBA" id="ARBA00023136"/>
    </source>
</evidence>
<dbReference type="PANTHER" id="PTHR33695:SF1">
    <property type="entry name" value="LIPOPROTEIN SIGNAL PEPTIDASE"/>
    <property type="match status" value="1"/>
</dbReference>
<dbReference type="PROSITE" id="PS00855">
    <property type="entry name" value="SPASE_II"/>
    <property type="match status" value="1"/>
</dbReference>
<keyword evidence="3 7" id="KW-0812">Transmembrane</keyword>
<evidence type="ECO:0000256" key="4">
    <source>
        <dbReference type="ARBA" id="ARBA00022801"/>
    </source>
</evidence>
<gene>
    <name evidence="8" type="ORF">MNB_SV-6-194</name>
</gene>